<keyword evidence="1" id="KW-0690">Ribosome biogenesis</keyword>
<dbReference type="AlphaFoldDB" id="A0A9X2FKH9"/>
<evidence type="ECO:0000256" key="1">
    <source>
        <dbReference type="ARBA" id="ARBA00022517"/>
    </source>
</evidence>
<keyword evidence="4" id="KW-0788">Thiol protease</keyword>
<dbReference type="Pfam" id="PF04327">
    <property type="entry name" value="Peptidase_Prp"/>
    <property type="match status" value="1"/>
</dbReference>
<keyword evidence="8" id="KW-1185">Reference proteome</keyword>
<sequence>MIHAKFIKKNKVIVAFELQGHAESGDFGHDLVCAAVSALTINTVNSIEKLLKVKLTVFEDQLAGGFLKVEIPVSKVSDSKVQLLIASLQLGLQSIAKEENYRDYITIG</sequence>
<dbReference type="GO" id="GO:0006508">
    <property type="term" value="P:proteolysis"/>
    <property type="evidence" value="ECO:0007669"/>
    <property type="project" value="UniProtKB-KW"/>
</dbReference>
<keyword evidence="3" id="KW-0378">Hydrolase</keyword>
<organism evidence="7 8">
    <name type="scientific">Ligilactobacillus ubinensis</name>
    <dbReference type="NCBI Taxonomy" id="2876789"/>
    <lineage>
        <taxon>Bacteria</taxon>
        <taxon>Bacillati</taxon>
        <taxon>Bacillota</taxon>
        <taxon>Bacilli</taxon>
        <taxon>Lactobacillales</taxon>
        <taxon>Lactobacillaceae</taxon>
        <taxon>Ligilactobacillus</taxon>
    </lineage>
</organism>
<evidence type="ECO:0000256" key="2">
    <source>
        <dbReference type="ARBA" id="ARBA00022670"/>
    </source>
</evidence>
<name>A0A9X2FKH9_9LACO</name>
<comment type="similarity">
    <text evidence="5">Belongs to the Prp family.</text>
</comment>
<dbReference type="EMBL" id="JAIULA010000005">
    <property type="protein sequence ID" value="MCP0886431.1"/>
    <property type="molecule type" value="Genomic_DNA"/>
</dbReference>
<accession>A0A9X2FKH9</accession>
<dbReference type="InterPro" id="IPR036764">
    <property type="entry name" value="Peptidase_Prp_sf"/>
</dbReference>
<evidence type="ECO:0000256" key="3">
    <source>
        <dbReference type="ARBA" id="ARBA00022801"/>
    </source>
</evidence>
<keyword evidence="2 7" id="KW-0645">Protease</keyword>
<dbReference type="GO" id="GO:0008234">
    <property type="term" value="F:cysteine-type peptidase activity"/>
    <property type="evidence" value="ECO:0007669"/>
    <property type="project" value="UniProtKB-KW"/>
</dbReference>
<dbReference type="Proteomes" id="UP001139006">
    <property type="component" value="Unassembled WGS sequence"/>
</dbReference>
<dbReference type="SUPFAM" id="SSF118010">
    <property type="entry name" value="TM1457-like"/>
    <property type="match status" value="1"/>
</dbReference>
<dbReference type="Gene3D" id="3.30.70.1490">
    <property type="entry name" value="Cysteine protease Prp"/>
    <property type="match status" value="1"/>
</dbReference>
<dbReference type="GO" id="GO:0042254">
    <property type="term" value="P:ribosome biogenesis"/>
    <property type="evidence" value="ECO:0007669"/>
    <property type="project" value="UniProtKB-KW"/>
</dbReference>
<evidence type="ECO:0000256" key="4">
    <source>
        <dbReference type="ARBA" id="ARBA00022807"/>
    </source>
</evidence>
<evidence type="ECO:0000313" key="7">
    <source>
        <dbReference type="EMBL" id="MCP0886431.1"/>
    </source>
</evidence>
<dbReference type="CDD" id="cd16332">
    <property type="entry name" value="Prp-like"/>
    <property type="match status" value="1"/>
</dbReference>
<evidence type="ECO:0000256" key="5">
    <source>
        <dbReference type="ARBA" id="ARBA00044503"/>
    </source>
</evidence>
<proteinExistence type="inferred from homology"/>
<dbReference type="PANTHER" id="PTHR39178">
    <property type="entry name" value="HYPOTHETICAL RIBOSOME-ASSOCIATED PROTEIN"/>
    <property type="match status" value="1"/>
</dbReference>
<dbReference type="InterPro" id="IPR007422">
    <property type="entry name" value="Peptidase_Prp"/>
</dbReference>
<protein>
    <recommendedName>
        <fullName evidence="6">Ribosomal processing cysteine protease Prp</fullName>
    </recommendedName>
</protein>
<dbReference type="RefSeq" id="WP_253359558.1">
    <property type="nucleotide sequence ID" value="NZ_JAIULA010000005.1"/>
</dbReference>
<dbReference type="PANTHER" id="PTHR39178:SF1">
    <property type="entry name" value="RIBOSOMAL-PROCESSING CYSTEINE PROTEASE PRP"/>
    <property type="match status" value="1"/>
</dbReference>
<evidence type="ECO:0000313" key="8">
    <source>
        <dbReference type="Proteomes" id="UP001139006"/>
    </source>
</evidence>
<comment type="caution">
    <text evidence="7">The sequence shown here is derived from an EMBL/GenBank/DDBJ whole genome shotgun (WGS) entry which is preliminary data.</text>
</comment>
<gene>
    <name evidence="7" type="ORF">LB941_03650</name>
</gene>
<reference evidence="7 8" key="1">
    <citation type="journal article" date="2023" name="Int. J. Syst. Evol. Microbiol.">
        <title>Ligilactobacillus ubinensis sp. nov., a novel species isolated from the wild ferment of a durian fruit (Durio zibethinus).</title>
        <authorList>
            <person name="Heng Y.C."/>
            <person name="Menon N."/>
            <person name="Chen B."/>
            <person name="Loo B.Z.L."/>
            <person name="Wong G.W.J."/>
            <person name="Lim A.C.H."/>
            <person name="Silvaraju S."/>
            <person name="Kittelmann S."/>
        </authorList>
    </citation>
    <scope>NUCLEOTIDE SEQUENCE [LARGE SCALE GENOMIC DNA]</scope>
    <source>
        <strain evidence="7 8">WILCCON 0076</strain>
    </source>
</reference>
<evidence type="ECO:0000256" key="6">
    <source>
        <dbReference type="ARBA" id="ARBA00044538"/>
    </source>
</evidence>